<dbReference type="AlphaFoldDB" id="A0A6C0M271"/>
<name>A0A6C0M271_9ZZZZ</name>
<protein>
    <submittedName>
        <fullName evidence="1">Uncharacterized protein</fullName>
    </submittedName>
</protein>
<reference evidence="1" key="1">
    <citation type="journal article" date="2020" name="Nature">
        <title>Giant virus diversity and host interactions through global metagenomics.</title>
        <authorList>
            <person name="Schulz F."/>
            <person name="Roux S."/>
            <person name="Paez-Espino D."/>
            <person name="Jungbluth S."/>
            <person name="Walsh D.A."/>
            <person name="Denef V.J."/>
            <person name="McMahon K.D."/>
            <person name="Konstantinidis K.T."/>
            <person name="Eloe-Fadrosh E.A."/>
            <person name="Kyrpides N.C."/>
            <person name="Woyke T."/>
        </authorList>
    </citation>
    <scope>NUCLEOTIDE SEQUENCE</scope>
    <source>
        <strain evidence="1">GVMAG-S-1035085-51</strain>
    </source>
</reference>
<sequence length="333" mass="38674">MIFAHLAGLDEDGRNLLYKQAKKYAIVDLDELTDKIVSDKNMESMFQKYEYHLEKSKDSNLTKLQQKQETSKFKDLDRRMNIYWKTKIQKMIDHADKLHSNPVILIGYSTYFKNTKITIDIKTSLKFFQKVQLEDHARNLVEMNLDNYREEIIDGVFPLDYLNHDTIIKKRNALTTQYRKMGYQIDTINNIMNSIFIAATTKPPVKLYYATMETVTDTKKKLPIVDGRLVAYSEDWLAIVAALTNNNTGIIKGFSNGRPFIKENIENAFQTLNKPIDLYLIQTTDNFAPIASKNTVYKYQTAKPTTITSKLYIDNAMDKLQDIDIQIIPYKLS</sequence>
<proteinExistence type="predicted"/>
<organism evidence="1">
    <name type="scientific">viral metagenome</name>
    <dbReference type="NCBI Taxonomy" id="1070528"/>
    <lineage>
        <taxon>unclassified sequences</taxon>
        <taxon>metagenomes</taxon>
        <taxon>organismal metagenomes</taxon>
    </lineage>
</organism>
<accession>A0A6C0M271</accession>
<dbReference type="EMBL" id="MN740616">
    <property type="protein sequence ID" value="QHU35934.1"/>
    <property type="molecule type" value="Genomic_DNA"/>
</dbReference>
<evidence type="ECO:0000313" key="1">
    <source>
        <dbReference type="EMBL" id="QHU35934.1"/>
    </source>
</evidence>